<evidence type="ECO:0000313" key="1">
    <source>
        <dbReference type="EMBL" id="AUN33907.1"/>
    </source>
</evidence>
<keyword evidence="1" id="KW-0614">Plasmid</keyword>
<reference evidence="1 2" key="1">
    <citation type="submission" date="2017-12" db="EMBL/GenBank/DDBJ databases">
        <title>Genomes of bacteria within cyanobacterial aggregates.</title>
        <authorList>
            <person name="Cai H."/>
        </authorList>
    </citation>
    <scope>NUCLEOTIDE SEQUENCE [LARGE SCALE GENOMIC DNA]</scope>
    <source>
        <strain evidence="1 2">TH16</strain>
        <plasmid evidence="1 2">unnamed3</plasmid>
    </source>
</reference>
<dbReference type="InterPro" id="IPR040198">
    <property type="entry name" value="Fido_containing"/>
</dbReference>
<dbReference type="Proteomes" id="UP000234752">
    <property type="component" value="Plasmid unnamed3"/>
</dbReference>
<name>A0A2K9NLF7_9PROT</name>
<accession>A0A2K9NLF7</accession>
<geneLocation type="plasmid" evidence="1 2">
    <name>unnamed3</name>
</geneLocation>
<gene>
    <name evidence="1" type="ORF">C0V82_26210</name>
</gene>
<evidence type="ECO:0000313" key="2">
    <source>
        <dbReference type="Proteomes" id="UP000234752"/>
    </source>
</evidence>
<dbReference type="RefSeq" id="WP_102115409.1">
    <property type="nucleotide sequence ID" value="NZ_BMGN01000013.1"/>
</dbReference>
<dbReference type="Gene3D" id="1.10.3290.10">
    <property type="entry name" value="Fido-like domain"/>
    <property type="match status" value="1"/>
</dbReference>
<protein>
    <submittedName>
        <fullName evidence="1">Cell filamentation protein Fic</fullName>
    </submittedName>
</protein>
<dbReference type="OrthoDB" id="9813719at2"/>
<dbReference type="PROSITE" id="PS51459">
    <property type="entry name" value="FIDO"/>
    <property type="match status" value="1"/>
</dbReference>
<dbReference type="PANTHER" id="PTHR13504:SF38">
    <property type="entry name" value="FIDO DOMAIN-CONTAINING PROTEIN"/>
    <property type="match status" value="1"/>
</dbReference>
<dbReference type="Pfam" id="PF02661">
    <property type="entry name" value="Fic"/>
    <property type="match status" value="1"/>
</dbReference>
<dbReference type="EMBL" id="CP025615">
    <property type="protein sequence ID" value="AUN33907.1"/>
    <property type="molecule type" value="Genomic_DNA"/>
</dbReference>
<dbReference type="PANTHER" id="PTHR13504">
    <property type="entry name" value="FIDO DOMAIN-CONTAINING PROTEIN DDB_G0283145"/>
    <property type="match status" value="1"/>
</dbReference>
<dbReference type="InterPro" id="IPR003812">
    <property type="entry name" value="Fido"/>
</dbReference>
<dbReference type="AlphaFoldDB" id="A0A2K9NLF7"/>
<organism evidence="1 2">
    <name type="scientific">Niveispirillum cyanobacteriorum</name>
    <dbReference type="NCBI Taxonomy" id="1612173"/>
    <lineage>
        <taxon>Bacteria</taxon>
        <taxon>Pseudomonadati</taxon>
        <taxon>Pseudomonadota</taxon>
        <taxon>Alphaproteobacteria</taxon>
        <taxon>Rhodospirillales</taxon>
        <taxon>Azospirillaceae</taxon>
        <taxon>Niveispirillum</taxon>
    </lineage>
</organism>
<sequence length="530" mass="58281">MAAPHIRLAASLAALHDLQRGGRRVFRSDEITRTHRERLAKAGFLADAMKGWLFSTHPDVAPGDTTPWYSSMWEFCALYCEDRFGTDWNLSPDQSLLLHAENTVVPRQILVQSPKGGGNVVALPHGTSLYDIRSKAPLPPSDTVTKNGLRLFTVEAALARVPEGFYQRHPVEAQVCLGMVRDASGLLRHLLDNGSPVVAGRLAAAYRRIGRPAMADEIAGAMASAGYRVTEADPFEPQTPVAAARRQAPIAARLRSMWMAAREDIANAFQGVPEPGTVDIPAYVAAMDGIYKSDAYHSLSIEGYRVDARLIDRVKGGGWNPMANEDDRRSRDALAARGYWQAFQRVRADVLRVLEGGDAAEAFVDGHRAWYREMFQPCVQAGLLEPSALAGYRSSPVYLRGSRFVPPRSDAVPDGMEELGSLLHEERDARVRAILGHWMFGYVHPFPDGNGRAARFTMNLMLASGRYPWTVIRVDDRDGYLAALNAASVDGRIGPFARFVAERVGRAFEHGAGPTATWGADTKVNFIYRP</sequence>
<dbReference type="SUPFAM" id="SSF140931">
    <property type="entry name" value="Fic-like"/>
    <property type="match status" value="1"/>
</dbReference>
<dbReference type="KEGG" id="ncb:C0V82_26210"/>
<proteinExistence type="predicted"/>
<keyword evidence="2" id="KW-1185">Reference proteome</keyword>
<dbReference type="InterPro" id="IPR036597">
    <property type="entry name" value="Fido-like_dom_sf"/>
</dbReference>